<dbReference type="PANTHER" id="PTHR43280">
    <property type="entry name" value="ARAC-FAMILY TRANSCRIPTIONAL REGULATOR"/>
    <property type="match status" value="1"/>
</dbReference>
<dbReference type="AlphaFoldDB" id="A0A0K2LAE9"/>
<dbReference type="GO" id="GO:0003700">
    <property type="term" value="F:DNA-binding transcription factor activity"/>
    <property type="evidence" value="ECO:0007669"/>
    <property type="project" value="InterPro"/>
</dbReference>
<evidence type="ECO:0000313" key="5">
    <source>
        <dbReference type="EMBL" id="ALB28274.1"/>
    </source>
</evidence>
<accession>A0A0K2LAE9</accession>
<dbReference type="SUPFAM" id="SSF46689">
    <property type="entry name" value="Homeodomain-like"/>
    <property type="match status" value="2"/>
</dbReference>
<dbReference type="GO" id="GO:0043565">
    <property type="term" value="F:sequence-specific DNA binding"/>
    <property type="evidence" value="ECO:0007669"/>
    <property type="project" value="InterPro"/>
</dbReference>
<name>A0A0K2LAE9_9LACO</name>
<dbReference type="PROSITE" id="PS00041">
    <property type="entry name" value="HTH_ARAC_FAMILY_1"/>
    <property type="match status" value="1"/>
</dbReference>
<gene>
    <name evidence="5" type="ORF">JP39_02130</name>
</gene>
<dbReference type="SMART" id="SM00342">
    <property type="entry name" value="HTH_ARAC"/>
    <property type="match status" value="1"/>
</dbReference>
<dbReference type="EMBL" id="CP012559">
    <property type="protein sequence ID" value="ALB28274.1"/>
    <property type="molecule type" value="Genomic_DNA"/>
</dbReference>
<dbReference type="Proteomes" id="UP000061546">
    <property type="component" value="Chromosome"/>
</dbReference>
<dbReference type="Gene3D" id="2.60.120.10">
    <property type="entry name" value="Jelly Rolls"/>
    <property type="match status" value="1"/>
</dbReference>
<keyword evidence="2" id="KW-0238">DNA-binding</keyword>
<organism evidence="5 6">
    <name type="scientific">Companilactobacillus heilongjiangensis</name>
    <dbReference type="NCBI Taxonomy" id="1074467"/>
    <lineage>
        <taxon>Bacteria</taxon>
        <taxon>Bacillati</taxon>
        <taxon>Bacillota</taxon>
        <taxon>Bacilli</taxon>
        <taxon>Lactobacillales</taxon>
        <taxon>Lactobacillaceae</taxon>
        <taxon>Companilactobacillus</taxon>
    </lineage>
</organism>
<dbReference type="InterPro" id="IPR014710">
    <property type="entry name" value="RmlC-like_jellyroll"/>
</dbReference>
<dbReference type="STRING" id="1074467.JP39_02130"/>
<keyword evidence="6" id="KW-1185">Reference proteome</keyword>
<feature type="domain" description="HTH araC/xylS-type" evidence="4">
    <location>
        <begin position="182"/>
        <end position="280"/>
    </location>
</feature>
<dbReference type="PROSITE" id="PS01124">
    <property type="entry name" value="HTH_ARAC_FAMILY_2"/>
    <property type="match status" value="1"/>
</dbReference>
<dbReference type="KEGG" id="lhi:JP39_02130"/>
<protein>
    <recommendedName>
        <fullName evidence="4">HTH araC/xylS-type domain-containing protein</fullName>
    </recommendedName>
</protein>
<evidence type="ECO:0000256" key="2">
    <source>
        <dbReference type="ARBA" id="ARBA00023125"/>
    </source>
</evidence>
<dbReference type="PANTHER" id="PTHR43280:SF28">
    <property type="entry name" value="HTH-TYPE TRANSCRIPTIONAL ACTIVATOR RHAS"/>
    <property type="match status" value="1"/>
</dbReference>
<evidence type="ECO:0000256" key="1">
    <source>
        <dbReference type="ARBA" id="ARBA00023015"/>
    </source>
</evidence>
<dbReference type="OrthoDB" id="192171at2"/>
<dbReference type="Gene3D" id="1.10.10.60">
    <property type="entry name" value="Homeodomain-like"/>
    <property type="match status" value="2"/>
</dbReference>
<dbReference type="RefSeq" id="WP_041501373.1">
    <property type="nucleotide sequence ID" value="NZ_BJDV01000007.1"/>
</dbReference>
<dbReference type="InterPro" id="IPR020449">
    <property type="entry name" value="Tscrpt_reg_AraC-type_HTH"/>
</dbReference>
<evidence type="ECO:0000259" key="4">
    <source>
        <dbReference type="PROSITE" id="PS01124"/>
    </source>
</evidence>
<dbReference type="InterPro" id="IPR003313">
    <property type="entry name" value="AraC-bd"/>
</dbReference>
<dbReference type="PRINTS" id="PR00032">
    <property type="entry name" value="HTHARAC"/>
</dbReference>
<dbReference type="Pfam" id="PF12833">
    <property type="entry name" value="HTH_18"/>
    <property type="match status" value="1"/>
</dbReference>
<dbReference type="InterPro" id="IPR018062">
    <property type="entry name" value="HTH_AraC-typ_CS"/>
</dbReference>
<reference evidence="5 6" key="1">
    <citation type="submission" date="2015-08" db="EMBL/GenBank/DDBJ databases">
        <title>Genomic sequence of Lactobacillus heilongjiangensis DSM 28069, isolated from Chinese traditional pickle.</title>
        <authorList>
            <person name="Jiang X."/>
            <person name="Zheng B."/>
            <person name="Cheng H."/>
        </authorList>
    </citation>
    <scope>NUCLEOTIDE SEQUENCE [LARGE SCALE GENOMIC DNA]</scope>
    <source>
        <strain evidence="5 6">DSM 28069</strain>
    </source>
</reference>
<dbReference type="InterPro" id="IPR009057">
    <property type="entry name" value="Homeodomain-like_sf"/>
</dbReference>
<proteinExistence type="predicted"/>
<dbReference type="Pfam" id="PF02311">
    <property type="entry name" value="AraC_binding"/>
    <property type="match status" value="1"/>
</dbReference>
<sequence length="285" mass="33684">MTIYLEMPRLNPDLGFKFLKNKGDILTTPHWHREYELILITNGKINLGINDNQYQLRTGDMAFFKSGDVHYIVATPETNRYVYQFDMSLFNETIVEKLHLVDKLNELSQVSLFWDKKINDKMRDILLTIVNEEDSDRIDRDFAVEGLMYTLVTLMIRKLPKDNEIQQPKINIKSKTILETLNKVFKFVEVNYQEKITLEDVSMKAGFSPYYFTRFFKKNVGQTFVEFLNNYRIDKAKWEIINTDVSISSILNQSGFSSNKTFYRVFKSQVGMTPKQYRMKYNISK</sequence>
<evidence type="ECO:0000313" key="6">
    <source>
        <dbReference type="Proteomes" id="UP000061546"/>
    </source>
</evidence>
<dbReference type="SUPFAM" id="SSF51215">
    <property type="entry name" value="Regulatory protein AraC"/>
    <property type="match status" value="1"/>
</dbReference>
<evidence type="ECO:0000256" key="3">
    <source>
        <dbReference type="ARBA" id="ARBA00023163"/>
    </source>
</evidence>
<keyword evidence="1" id="KW-0805">Transcription regulation</keyword>
<dbReference type="InterPro" id="IPR037923">
    <property type="entry name" value="HTH-like"/>
</dbReference>
<dbReference type="InterPro" id="IPR018060">
    <property type="entry name" value="HTH_AraC"/>
</dbReference>
<keyword evidence="3" id="KW-0804">Transcription</keyword>